<dbReference type="Proteomes" id="UP001311232">
    <property type="component" value="Unassembled WGS sequence"/>
</dbReference>
<dbReference type="EMBL" id="JAHHUM010002520">
    <property type="protein sequence ID" value="KAK5603273.1"/>
    <property type="molecule type" value="Genomic_DNA"/>
</dbReference>
<accession>A0AAV9R2G1</accession>
<dbReference type="AlphaFoldDB" id="A0AAV9R2G1"/>
<name>A0AAV9R2G1_9TELE</name>
<reference evidence="1 2" key="1">
    <citation type="submission" date="2021-06" db="EMBL/GenBank/DDBJ databases">
        <authorList>
            <person name="Palmer J.M."/>
        </authorList>
    </citation>
    <scope>NUCLEOTIDE SEQUENCE [LARGE SCALE GENOMIC DNA]</scope>
    <source>
        <strain evidence="1 2">MEX-2019</strain>
        <tissue evidence="1">Muscle</tissue>
    </source>
</reference>
<sequence length="74" mass="8687">MEWKPRGRCQRVVSLGVIYLLLPKEPVESFWSPVFTRVMFRGLWKLHPRRLRLEPPLCVPTPNPASQEPPQPKL</sequence>
<gene>
    <name evidence="1" type="ORF">CRENBAI_011256</name>
</gene>
<protein>
    <submittedName>
        <fullName evidence="1">Uncharacterized protein</fullName>
    </submittedName>
</protein>
<keyword evidence="2" id="KW-1185">Reference proteome</keyword>
<organism evidence="1 2">
    <name type="scientific">Crenichthys baileyi</name>
    <name type="common">White River springfish</name>
    <dbReference type="NCBI Taxonomy" id="28760"/>
    <lineage>
        <taxon>Eukaryota</taxon>
        <taxon>Metazoa</taxon>
        <taxon>Chordata</taxon>
        <taxon>Craniata</taxon>
        <taxon>Vertebrata</taxon>
        <taxon>Euteleostomi</taxon>
        <taxon>Actinopterygii</taxon>
        <taxon>Neopterygii</taxon>
        <taxon>Teleostei</taxon>
        <taxon>Neoteleostei</taxon>
        <taxon>Acanthomorphata</taxon>
        <taxon>Ovalentaria</taxon>
        <taxon>Atherinomorphae</taxon>
        <taxon>Cyprinodontiformes</taxon>
        <taxon>Goodeidae</taxon>
        <taxon>Crenichthys</taxon>
    </lineage>
</organism>
<evidence type="ECO:0000313" key="2">
    <source>
        <dbReference type="Proteomes" id="UP001311232"/>
    </source>
</evidence>
<proteinExistence type="predicted"/>
<evidence type="ECO:0000313" key="1">
    <source>
        <dbReference type="EMBL" id="KAK5603273.1"/>
    </source>
</evidence>
<comment type="caution">
    <text evidence="1">The sequence shown here is derived from an EMBL/GenBank/DDBJ whole genome shotgun (WGS) entry which is preliminary data.</text>
</comment>